<dbReference type="Pfam" id="PF05235">
    <property type="entry name" value="CHAD"/>
    <property type="match status" value="1"/>
</dbReference>
<protein>
    <submittedName>
        <fullName evidence="2">Histidine phosphatase</fullName>
    </submittedName>
</protein>
<name>A0A2N7TM16_9GAMM</name>
<dbReference type="Gene3D" id="3.40.50.1240">
    <property type="entry name" value="Phosphoglycerate mutase-like"/>
    <property type="match status" value="1"/>
</dbReference>
<proteinExistence type="predicted"/>
<dbReference type="EMBL" id="PNRE01000051">
    <property type="protein sequence ID" value="PMR69233.1"/>
    <property type="molecule type" value="Genomic_DNA"/>
</dbReference>
<dbReference type="SMART" id="SM00855">
    <property type="entry name" value="PGAM"/>
    <property type="match status" value="1"/>
</dbReference>
<dbReference type="InterPro" id="IPR029033">
    <property type="entry name" value="His_PPase_superfam"/>
</dbReference>
<dbReference type="Proteomes" id="UP000235346">
    <property type="component" value="Unassembled WGS sequence"/>
</dbReference>
<dbReference type="Gene3D" id="1.40.20.10">
    <property type="entry name" value="CHAD domain"/>
    <property type="match status" value="1"/>
</dbReference>
<evidence type="ECO:0000313" key="2">
    <source>
        <dbReference type="EMBL" id="PMR69233.1"/>
    </source>
</evidence>
<gene>
    <name evidence="2" type="ORF">C1H66_11675</name>
</gene>
<dbReference type="PROSITE" id="PS51708">
    <property type="entry name" value="CHAD"/>
    <property type="match status" value="1"/>
</dbReference>
<reference evidence="2 3" key="1">
    <citation type="submission" date="2018-01" db="EMBL/GenBank/DDBJ databases">
        <title>Halomonas endophytica sp. nov., isolated from storage liquid in the stems of Populus euphratica.</title>
        <authorList>
            <person name="Chen C."/>
        </authorList>
    </citation>
    <scope>NUCLEOTIDE SEQUENCE [LARGE SCALE GENOMIC DNA]</scope>
    <source>
        <strain evidence="2 3">DSM 26881</strain>
    </source>
</reference>
<keyword evidence="3" id="KW-1185">Reference proteome</keyword>
<accession>A0A2N7TM16</accession>
<dbReference type="SUPFAM" id="SSF53254">
    <property type="entry name" value="Phosphoglycerate mutase-like"/>
    <property type="match status" value="1"/>
</dbReference>
<sequence>MSHDREVPMKHLYLIRHARAKRATDDHERPLSGRGQRQVAAMAEPLQRLGAFTGEIHVSTALRARQTLLGLDATLPELGLAARAHYHEALYTFEEKPLRRWLRAADLDTDHLTLIGHNPALLELAQRLSAQAPKRLPTGGLLHITLPIATWRELGRHQGEIIHTLSPREASHILFQGRAPEPPRLDDLGTRHRIINQLEHQYRMIRALEPGVAAGHDPEFLHQYRVNLRRSRALAETLLAIIEIPRLGRALKGLKRHARATSELRDLEVFLEHLARQPSPEAGPALTPLVAWLHERAREARRELCHQLQRRAYARDMLAWRDAIASKGFTKALSGLQERQIDRVLRERLARHDAQLTSLTDASPDAALHKLRKRVKRLRYLAELSPERHRRLLEGLKVHQERLGDFQDLCSQLDWLDAFTDAEPGQALPETSRQALQHWRTRLHERKATLRQAILALAPLTERDSAQPTPA</sequence>
<dbReference type="AlphaFoldDB" id="A0A2N7TM16"/>
<dbReference type="PANTHER" id="PTHR39339">
    <property type="entry name" value="SLR1444 PROTEIN"/>
    <property type="match status" value="1"/>
</dbReference>
<feature type="domain" description="CHAD" evidence="1">
    <location>
        <begin position="187"/>
        <end position="462"/>
    </location>
</feature>
<dbReference type="PANTHER" id="PTHR39339:SF1">
    <property type="entry name" value="CHAD DOMAIN-CONTAINING PROTEIN"/>
    <property type="match status" value="1"/>
</dbReference>
<evidence type="ECO:0000313" key="3">
    <source>
        <dbReference type="Proteomes" id="UP000235346"/>
    </source>
</evidence>
<dbReference type="InterPro" id="IPR013078">
    <property type="entry name" value="His_Pase_superF_clade-1"/>
</dbReference>
<evidence type="ECO:0000259" key="1">
    <source>
        <dbReference type="PROSITE" id="PS51708"/>
    </source>
</evidence>
<comment type="caution">
    <text evidence="2">The sequence shown here is derived from an EMBL/GenBank/DDBJ whole genome shotgun (WGS) entry which is preliminary data.</text>
</comment>
<dbReference type="InterPro" id="IPR007899">
    <property type="entry name" value="CHAD_dom"/>
</dbReference>
<dbReference type="InterPro" id="IPR038186">
    <property type="entry name" value="CHAD_dom_sf"/>
</dbReference>
<dbReference type="OrthoDB" id="9810154at2"/>
<dbReference type="SMART" id="SM00880">
    <property type="entry name" value="CHAD"/>
    <property type="match status" value="1"/>
</dbReference>
<organism evidence="2 3">
    <name type="scientific">Halomonas heilongjiangensis</name>
    <dbReference type="NCBI Taxonomy" id="1387883"/>
    <lineage>
        <taxon>Bacteria</taxon>
        <taxon>Pseudomonadati</taxon>
        <taxon>Pseudomonadota</taxon>
        <taxon>Gammaproteobacteria</taxon>
        <taxon>Oceanospirillales</taxon>
        <taxon>Halomonadaceae</taxon>
        <taxon>Halomonas</taxon>
    </lineage>
</organism>
<dbReference type="CDD" id="cd07067">
    <property type="entry name" value="HP_PGM_like"/>
    <property type="match status" value="1"/>
</dbReference>